<evidence type="ECO:0000313" key="2">
    <source>
        <dbReference type="EMBL" id="QJR36876.1"/>
    </source>
</evidence>
<accession>A0A6M4ITS8</accession>
<dbReference type="RefSeq" id="WP_171226309.1">
    <property type="nucleotide sequence ID" value="NZ_CP053085.1"/>
</dbReference>
<protein>
    <submittedName>
        <fullName evidence="2">YdcF family protein</fullName>
    </submittedName>
</protein>
<dbReference type="CDD" id="cd06259">
    <property type="entry name" value="YdcF-like"/>
    <property type="match status" value="1"/>
</dbReference>
<dbReference type="InterPro" id="IPR051599">
    <property type="entry name" value="Cell_Envelope_Assoc"/>
</dbReference>
<gene>
    <name evidence="2" type="ORF">HKW67_15815</name>
</gene>
<dbReference type="EMBL" id="CP053085">
    <property type="protein sequence ID" value="QJR36876.1"/>
    <property type="molecule type" value="Genomic_DNA"/>
</dbReference>
<dbReference type="Gene3D" id="3.40.50.620">
    <property type="entry name" value="HUPs"/>
    <property type="match status" value="1"/>
</dbReference>
<dbReference type="Proteomes" id="UP000500938">
    <property type="component" value="Chromosome"/>
</dbReference>
<evidence type="ECO:0000259" key="1">
    <source>
        <dbReference type="Pfam" id="PF02698"/>
    </source>
</evidence>
<organism evidence="2 3">
    <name type="scientific">Gemmatimonas groenlandica</name>
    <dbReference type="NCBI Taxonomy" id="2732249"/>
    <lineage>
        <taxon>Bacteria</taxon>
        <taxon>Pseudomonadati</taxon>
        <taxon>Gemmatimonadota</taxon>
        <taxon>Gemmatimonadia</taxon>
        <taxon>Gemmatimonadales</taxon>
        <taxon>Gemmatimonadaceae</taxon>
        <taxon>Gemmatimonas</taxon>
    </lineage>
</organism>
<dbReference type="PANTHER" id="PTHR30336">
    <property type="entry name" value="INNER MEMBRANE PROTEIN, PROBABLE PERMEASE"/>
    <property type="match status" value="1"/>
</dbReference>
<feature type="domain" description="DUF218" evidence="1">
    <location>
        <begin position="17"/>
        <end position="176"/>
    </location>
</feature>
<keyword evidence="3" id="KW-1185">Reference proteome</keyword>
<name>A0A6M4ITS8_9BACT</name>
<sequence length="201" mass="21536">MAVIFGWSRRAAEGHADAIVVLGAAQYGGRPSPVLRARLDHALALWKSDRATRVVLTGGRRPGDLISEAAAGRRYLVRRGVPTQSILLEPAGRTSLASMEGAAALLKAWRDSLPVAVRDTMPTRPSVLLVSDPFHMLRLDVLARLHGLRPLPSPTRTSPISANRAVAIEYMLRESIALPTDVALMLWLAITGGSVSAPTTP</sequence>
<dbReference type="Pfam" id="PF02698">
    <property type="entry name" value="DUF218"/>
    <property type="match status" value="1"/>
</dbReference>
<proteinExistence type="predicted"/>
<dbReference type="AlphaFoldDB" id="A0A6M4ITS8"/>
<reference evidence="2 3" key="1">
    <citation type="submission" date="2020-05" db="EMBL/GenBank/DDBJ databases">
        <title>Complete genome sequence of Gemmatimonas greenlandica TET16.</title>
        <authorList>
            <person name="Zeng Y."/>
        </authorList>
    </citation>
    <scope>NUCLEOTIDE SEQUENCE [LARGE SCALE GENOMIC DNA]</scope>
    <source>
        <strain evidence="2 3">TET16</strain>
    </source>
</reference>
<evidence type="ECO:0000313" key="3">
    <source>
        <dbReference type="Proteomes" id="UP000500938"/>
    </source>
</evidence>
<dbReference type="KEGG" id="ggr:HKW67_15815"/>
<dbReference type="InterPro" id="IPR014729">
    <property type="entry name" value="Rossmann-like_a/b/a_fold"/>
</dbReference>
<dbReference type="GO" id="GO:0005886">
    <property type="term" value="C:plasma membrane"/>
    <property type="evidence" value="ECO:0007669"/>
    <property type="project" value="TreeGrafter"/>
</dbReference>
<dbReference type="InterPro" id="IPR003848">
    <property type="entry name" value="DUF218"/>
</dbReference>
<dbReference type="PANTHER" id="PTHR30336:SF20">
    <property type="entry name" value="DUF218 DOMAIN-CONTAINING PROTEIN"/>
    <property type="match status" value="1"/>
</dbReference>